<dbReference type="PATRIC" id="fig|35746.4.peg.4094"/>
<evidence type="ECO:0000256" key="3">
    <source>
        <dbReference type="ARBA" id="ARBA00022475"/>
    </source>
</evidence>
<dbReference type="PROSITE" id="PS50928">
    <property type="entry name" value="ABC_TM1"/>
    <property type="match status" value="1"/>
</dbReference>
<dbReference type="PANTHER" id="PTHR43744:SF2">
    <property type="entry name" value="ARABINOOLIGOSACCHARIDES TRANSPORT SYSTEM PERMEASE PROTEIN ARAQ"/>
    <property type="match status" value="1"/>
</dbReference>
<dbReference type="Proteomes" id="UP000066124">
    <property type="component" value="Plasmid pHG3"/>
</dbReference>
<geneLocation type="plasmid" evidence="9 10">
    <name>pHG3</name>
</geneLocation>
<dbReference type="EMBL" id="CP011950">
    <property type="protein sequence ID" value="AKU09874.1"/>
    <property type="molecule type" value="Genomic_DNA"/>
</dbReference>
<sequence length="281" mass="30670">MDDSIFPSTARGLGINVVALLGAVVFAFPFYFMIVGSTVAPGEVFSWPIRLLPGDRLIQNYSYLLTETNFLSSLGSSLIYAVLNMIGVVILGTTAGYAFAKFSFPGHKPLFYLTLSTLAIPFTLLAIPLFNLLVQYNLVDTYPGVILPAMAHPVAVFFMKQNIEQTILDDMLNSARMDGASESQIFVRIVLPLLRPGMAALAVLLFVDRMNDLFWPLVVLRSPDKQVATVWLANVTGGTQAATPWDVLLPGAVITTIPVALVFIFMHKHFVQGLLSGSVKQ</sequence>
<dbReference type="Pfam" id="PF00528">
    <property type="entry name" value="BPD_transp_1"/>
    <property type="match status" value="1"/>
</dbReference>
<gene>
    <name evidence="9" type="ORF">ABY42_18630</name>
</gene>
<keyword evidence="4 7" id="KW-0812">Transmembrane</keyword>
<proteinExistence type="inferred from homology"/>
<evidence type="ECO:0000256" key="5">
    <source>
        <dbReference type="ARBA" id="ARBA00022989"/>
    </source>
</evidence>
<dbReference type="PANTHER" id="PTHR43744">
    <property type="entry name" value="ABC TRANSPORTER PERMEASE PROTEIN MG189-RELATED-RELATED"/>
    <property type="match status" value="1"/>
</dbReference>
<dbReference type="AlphaFoldDB" id="A0A0K1IZK5"/>
<feature type="transmembrane region" description="Helical" evidence="7">
    <location>
        <begin position="12"/>
        <end position="34"/>
    </location>
</feature>
<dbReference type="SUPFAM" id="SSF161098">
    <property type="entry name" value="MetI-like"/>
    <property type="match status" value="1"/>
</dbReference>
<keyword evidence="2 7" id="KW-0813">Transport</keyword>
<dbReference type="KEGG" id="hgi:ABY42_18630"/>
<feature type="transmembrane region" description="Helical" evidence="7">
    <location>
        <begin position="110"/>
        <end position="130"/>
    </location>
</feature>
<feature type="transmembrane region" description="Helical" evidence="7">
    <location>
        <begin position="142"/>
        <end position="159"/>
    </location>
</feature>
<keyword evidence="9" id="KW-0614">Plasmid</keyword>
<evidence type="ECO:0000256" key="2">
    <source>
        <dbReference type="ARBA" id="ARBA00022448"/>
    </source>
</evidence>
<evidence type="ECO:0000313" key="9">
    <source>
        <dbReference type="EMBL" id="AKU09874.1"/>
    </source>
</evidence>
<organism evidence="9 10">
    <name type="scientific">Haloferax gibbonsii</name>
    <dbReference type="NCBI Taxonomy" id="35746"/>
    <lineage>
        <taxon>Archaea</taxon>
        <taxon>Methanobacteriati</taxon>
        <taxon>Methanobacteriota</taxon>
        <taxon>Stenosarchaea group</taxon>
        <taxon>Halobacteria</taxon>
        <taxon>Halobacteriales</taxon>
        <taxon>Haloferacaceae</taxon>
        <taxon>Haloferax</taxon>
    </lineage>
</organism>
<feature type="transmembrane region" description="Helical" evidence="7">
    <location>
        <begin position="185"/>
        <end position="207"/>
    </location>
</feature>
<accession>A0A0K1IZK5</accession>
<dbReference type="InterPro" id="IPR000515">
    <property type="entry name" value="MetI-like"/>
</dbReference>
<comment type="similarity">
    <text evidence="7">Belongs to the binding-protein-dependent transport system permease family.</text>
</comment>
<keyword evidence="3" id="KW-1003">Cell membrane</keyword>
<keyword evidence="6 7" id="KW-0472">Membrane</keyword>
<dbReference type="GO" id="GO:0055085">
    <property type="term" value="P:transmembrane transport"/>
    <property type="evidence" value="ECO:0007669"/>
    <property type="project" value="InterPro"/>
</dbReference>
<evidence type="ECO:0000256" key="4">
    <source>
        <dbReference type="ARBA" id="ARBA00022692"/>
    </source>
</evidence>
<dbReference type="Gene3D" id="1.10.3720.10">
    <property type="entry name" value="MetI-like"/>
    <property type="match status" value="1"/>
</dbReference>
<evidence type="ECO:0000259" key="8">
    <source>
        <dbReference type="PROSITE" id="PS50928"/>
    </source>
</evidence>
<keyword evidence="5 7" id="KW-1133">Transmembrane helix</keyword>
<dbReference type="GO" id="GO:0005886">
    <property type="term" value="C:plasma membrane"/>
    <property type="evidence" value="ECO:0007669"/>
    <property type="project" value="UniProtKB-SubCell"/>
</dbReference>
<protein>
    <recommendedName>
        <fullName evidence="8">ABC transmembrane type-1 domain-containing protein</fullName>
    </recommendedName>
</protein>
<evidence type="ECO:0000256" key="6">
    <source>
        <dbReference type="ARBA" id="ARBA00023136"/>
    </source>
</evidence>
<dbReference type="CDD" id="cd06261">
    <property type="entry name" value="TM_PBP2"/>
    <property type="match status" value="1"/>
</dbReference>
<reference evidence="10" key="1">
    <citation type="journal article" date="2015" name="J. Biotechnol.">
        <title>Complete genome sequence of Haloferax gibbonsii strain ARA6, a potential producer of polyhydroxyalkanoates and halocins isolated from Araruama, Rio de Janeiro, Brasil.</title>
        <authorList>
            <person name="Pinto L.H."/>
            <person name="D'Alincourt Carvalho-Assef A.P."/>
            <person name="Vieira R.P."/>
            <person name="Clementino M.M."/>
            <person name="Albano R.M."/>
        </authorList>
    </citation>
    <scope>NUCLEOTIDE SEQUENCE [LARGE SCALE GENOMIC DNA]</scope>
    <source>
        <strain evidence="10">ARA6</strain>
        <plasmid evidence="10">Plasmid pHG3</plasmid>
    </source>
</reference>
<dbReference type="InterPro" id="IPR035906">
    <property type="entry name" value="MetI-like_sf"/>
</dbReference>
<feature type="domain" description="ABC transmembrane type-1" evidence="8">
    <location>
        <begin position="74"/>
        <end position="266"/>
    </location>
</feature>
<evidence type="ECO:0000313" key="10">
    <source>
        <dbReference type="Proteomes" id="UP000066124"/>
    </source>
</evidence>
<evidence type="ECO:0000256" key="7">
    <source>
        <dbReference type="RuleBase" id="RU363032"/>
    </source>
</evidence>
<comment type="subcellular location">
    <subcellularLocation>
        <location evidence="1 7">Cell membrane</location>
        <topology evidence="1 7">Multi-pass membrane protein</topology>
    </subcellularLocation>
</comment>
<evidence type="ECO:0000256" key="1">
    <source>
        <dbReference type="ARBA" id="ARBA00004651"/>
    </source>
</evidence>
<feature type="transmembrane region" description="Helical" evidence="7">
    <location>
        <begin position="78"/>
        <end position="98"/>
    </location>
</feature>
<feature type="transmembrane region" description="Helical" evidence="7">
    <location>
        <begin position="247"/>
        <end position="266"/>
    </location>
</feature>
<name>A0A0K1IZK5_HALGI</name>